<protein>
    <submittedName>
        <fullName evidence="4">Histone chaperone</fullName>
    </submittedName>
</protein>
<dbReference type="Proteomes" id="UP001479436">
    <property type="component" value="Unassembled WGS sequence"/>
</dbReference>
<comment type="similarity">
    <text evidence="1 2">Belongs to the nucleosome assembly protein (NAP) family.</text>
</comment>
<dbReference type="Gene3D" id="3.30.1120.90">
    <property type="entry name" value="Nucleosome assembly protein"/>
    <property type="match status" value="1"/>
</dbReference>
<keyword evidence="5" id="KW-1185">Reference proteome</keyword>
<evidence type="ECO:0000256" key="3">
    <source>
        <dbReference type="SAM" id="MobiDB-lite"/>
    </source>
</evidence>
<feature type="compositionally biased region" description="Polar residues" evidence="3">
    <location>
        <begin position="313"/>
        <end position="326"/>
    </location>
</feature>
<proteinExistence type="inferred from homology"/>
<dbReference type="SUPFAM" id="SSF143113">
    <property type="entry name" value="NAP-like"/>
    <property type="match status" value="1"/>
</dbReference>
<dbReference type="Pfam" id="PF00956">
    <property type="entry name" value="NAP"/>
    <property type="match status" value="1"/>
</dbReference>
<name>A0ABR2WSH5_9FUNG</name>
<dbReference type="EMBL" id="JASJQH010000429">
    <property type="protein sequence ID" value="KAK9764429.1"/>
    <property type="molecule type" value="Genomic_DNA"/>
</dbReference>
<gene>
    <name evidence="4" type="primary">NAP1_5</name>
    <name evidence="4" type="ORF">K7432_008053</name>
</gene>
<evidence type="ECO:0000256" key="1">
    <source>
        <dbReference type="ARBA" id="ARBA00009947"/>
    </source>
</evidence>
<dbReference type="InterPro" id="IPR002164">
    <property type="entry name" value="NAP_family"/>
</dbReference>
<comment type="caution">
    <text evidence="4">The sequence shown here is derived from an EMBL/GenBank/DDBJ whole genome shotgun (WGS) entry which is preliminary data.</text>
</comment>
<dbReference type="InterPro" id="IPR037231">
    <property type="entry name" value="NAP-like_sf"/>
</dbReference>
<feature type="region of interest" description="Disordered" evidence="3">
    <location>
        <begin position="287"/>
        <end position="326"/>
    </location>
</feature>
<accession>A0ABR2WSH5</accession>
<sequence length="326" mass="37545">MTNTSSPLEALPTNIKRRLFGLKQLQAKHAELELEFHTEILNLEKKYLNLYSPLYTKRTQIINGKAEPSEEEVEAGKKADEDLAQELAKKQEEDPEVQPSGVPEFWLTVLKNHIQLADLITTRDEAPLKHLVDVRLVYSDDKLGFQIEFEFEENEWFTNQVLTKTYYYQPSAEVGDLISERSEGTEVSWKEGKDLSVTVETKKQRHKATNKTRVVKRTVPTETFFNFFAPIAEEENSSADEDEVDFSDRLEADFEIGEALKQKIIPHAIDWYTGKALQYEGFDLDDYEDFEDITDEDEEAEEVDDSEEEYGTSAPTNQPAPECKQQ</sequence>
<organism evidence="4 5">
    <name type="scientific">Basidiobolus ranarum</name>
    <dbReference type="NCBI Taxonomy" id="34480"/>
    <lineage>
        <taxon>Eukaryota</taxon>
        <taxon>Fungi</taxon>
        <taxon>Fungi incertae sedis</taxon>
        <taxon>Zoopagomycota</taxon>
        <taxon>Entomophthoromycotina</taxon>
        <taxon>Basidiobolomycetes</taxon>
        <taxon>Basidiobolales</taxon>
        <taxon>Basidiobolaceae</taxon>
        <taxon>Basidiobolus</taxon>
    </lineage>
</organism>
<dbReference type="Gene3D" id="1.20.5.1500">
    <property type="match status" value="1"/>
</dbReference>
<evidence type="ECO:0000256" key="2">
    <source>
        <dbReference type="RuleBase" id="RU003876"/>
    </source>
</evidence>
<reference evidence="4 5" key="1">
    <citation type="submission" date="2023-04" db="EMBL/GenBank/DDBJ databases">
        <title>Genome of Basidiobolus ranarum AG-B5.</title>
        <authorList>
            <person name="Stajich J.E."/>
            <person name="Carter-House D."/>
            <person name="Gryganskyi A."/>
        </authorList>
    </citation>
    <scope>NUCLEOTIDE SEQUENCE [LARGE SCALE GENOMIC DNA]</scope>
    <source>
        <strain evidence="4 5">AG-B5</strain>
    </source>
</reference>
<evidence type="ECO:0000313" key="4">
    <source>
        <dbReference type="EMBL" id="KAK9764429.1"/>
    </source>
</evidence>
<dbReference type="PANTHER" id="PTHR11875">
    <property type="entry name" value="TESTIS-SPECIFIC Y-ENCODED PROTEIN"/>
    <property type="match status" value="1"/>
</dbReference>
<feature type="compositionally biased region" description="Acidic residues" evidence="3">
    <location>
        <begin position="287"/>
        <end position="310"/>
    </location>
</feature>
<evidence type="ECO:0000313" key="5">
    <source>
        <dbReference type="Proteomes" id="UP001479436"/>
    </source>
</evidence>